<keyword evidence="2" id="KW-0167">Capsid protein</keyword>
<dbReference type="Proteomes" id="UP000265816">
    <property type="component" value="Unassembled WGS sequence"/>
</dbReference>
<keyword evidence="2" id="KW-0946">Virion</keyword>
<organism evidence="2 3">
    <name type="scientific">Mesobacillus zeae</name>
    <dbReference type="NCBI Taxonomy" id="1917180"/>
    <lineage>
        <taxon>Bacteria</taxon>
        <taxon>Bacillati</taxon>
        <taxon>Bacillota</taxon>
        <taxon>Bacilli</taxon>
        <taxon>Bacillales</taxon>
        <taxon>Bacillaceae</taxon>
        <taxon>Mesobacillus</taxon>
    </lineage>
</organism>
<keyword evidence="3" id="KW-1185">Reference proteome</keyword>
<feature type="compositionally biased region" description="Polar residues" evidence="1">
    <location>
        <begin position="251"/>
        <end position="271"/>
    </location>
</feature>
<evidence type="ECO:0000256" key="1">
    <source>
        <dbReference type="SAM" id="MobiDB-lite"/>
    </source>
</evidence>
<name>A0A398BDT7_9BACI</name>
<protein>
    <submittedName>
        <fullName evidence="2">Spore coat protein</fullName>
    </submittedName>
</protein>
<dbReference type="EMBL" id="QWVT01000007">
    <property type="protein sequence ID" value="RID88355.1"/>
    <property type="molecule type" value="Genomic_DNA"/>
</dbReference>
<dbReference type="OrthoDB" id="2452727at2"/>
<dbReference type="AlphaFoldDB" id="A0A398BDT7"/>
<feature type="region of interest" description="Disordered" evidence="1">
    <location>
        <begin position="1"/>
        <end position="25"/>
    </location>
</feature>
<dbReference type="RefSeq" id="WP_119111273.1">
    <property type="nucleotide sequence ID" value="NZ_CBCSEO010000008.1"/>
</dbReference>
<sequence>MRNKNIGSHKPTASNHSFPGSLRGKTVTVYRGGPESKTGRLLEVGSDYVTLSVQDSSDVIYYQASHVKSISEDSKNNSIQLVQGTEEEVDYYEADCFASLINQLIQNSIKINQGGPESKAGTLLGANKDFLALFTEDDGTVYFNLHHVKSISLNSDEQEDEEEGSGQENVQYPAMINAMDFHDVFKYLEHNWVSINRGGPEAMEGVLVENTSGNYTLVCNQEVLRVHPFHIKSISCGPKGSLKKQNENENEMNAGQGQSNGDESESSDQYNSSHYEEESSSCESSSHDYHSSRYREFPDERRSHCSYTREKVTKTIDYVWKCSR</sequence>
<comment type="caution">
    <text evidence="2">The sequence shown here is derived from an EMBL/GenBank/DDBJ whole genome shotgun (WGS) entry which is preliminary data.</text>
</comment>
<evidence type="ECO:0000313" key="3">
    <source>
        <dbReference type="Proteomes" id="UP000265816"/>
    </source>
</evidence>
<reference evidence="2 3" key="1">
    <citation type="submission" date="2018-08" db="EMBL/GenBank/DDBJ databases">
        <title>Bacillus jemisoniae sp. nov., Bacillus chryseoplanitiae sp. nov., Bacillus resnikiae sp. nov., and Bacillus frankliniae sp. nov., isolated from Viking spacecraft and associated surfaces.</title>
        <authorList>
            <person name="Seuylemezian A."/>
            <person name="Vaishampayan P."/>
        </authorList>
    </citation>
    <scope>NUCLEOTIDE SEQUENCE [LARGE SCALE GENOMIC DNA]</scope>
    <source>
        <strain evidence="2 3">JJ-247</strain>
    </source>
</reference>
<feature type="compositionally biased region" description="Basic and acidic residues" evidence="1">
    <location>
        <begin position="285"/>
        <end position="308"/>
    </location>
</feature>
<gene>
    <name evidence="2" type="ORF">D1970_02360</name>
</gene>
<evidence type="ECO:0000313" key="2">
    <source>
        <dbReference type="EMBL" id="RID88355.1"/>
    </source>
</evidence>
<accession>A0A398BDT7</accession>
<proteinExistence type="predicted"/>
<feature type="region of interest" description="Disordered" evidence="1">
    <location>
        <begin position="251"/>
        <end position="308"/>
    </location>
</feature>